<reference evidence="1 2" key="1">
    <citation type="submission" date="2020-04" db="EMBL/GenBank/DDBJ databases">
        <authorList>
            <person name="De Canck E."/>
        </authorList>
    </citation>
    <scope>NUCLEOTIDE SEQUENCE [LARGE SCALE GENOMIC DNA]</scope>
    <source>
        <strain evidence="1 2">LMG 27177</strain>
    </source>
</reference>
<protein>
    <recommendedName>
        <fullName evidence="3">TIR domain-containing protein</fullName>
    </recommendedName>
</protein>
<proteinExistence type="predicted"/>
<name>A0A6J5GN69_9BURK</name>
<evidence type="ECO:0000313" key="1">
    <source>
        <dbReference type="EMBL" id="CAB3801390.1"/>
    </source>
</evidence>
<evidence type="ECO:0008006" key="3">
    <source>
        <dbReference type="Google" id="ProtNLM"/>
    </source>
</evidence>
<gene>
    <name evidence="1" type="ORF">LMG27177_05045</name>
</gene>
<dbReference type="RefSeq" id="WP_175164035.1">
    <property type="nucleotide sequence ID" value="NZ_CADIKI010000016.1"/>
</dbReference>
<evidence type="ECO:0000313" key="2">
    <source>
        <dbReference type="Proteomes" id="UP000494252"/>
    </source>
</evidence>
<keyword evidence="2" id="KW-1185">Reference proteome</keyword>
<sequence length="350" mass="39477">MSTVKIFLSHTSEFVNIARSLKWSILALASPDSVEVKLSEEMLGGANWHAWIEQNTRETDAFVFLYPRADMDNGWPAYELARFTENCEKPVIWLRNLELKKLPGMFEQYQYYPATEEGILKFFSEVFAKGLFTHGEPLNAEVDEIGSKSYKSAVDAASELAEAFADTLIKLKYYTRRIQISLAYDRNRKFDPEQSQVAGNAEGMKMLGMSADATVSWSSVLEMFEDQVDWPRELETEFASIVAGALPPHLSPFETEQGIFIPIIAKCEVAQSQLRRLTVLFVEANSQKLRSMFEWKMPAAMPGRAACQTDAESALRHPRPEIPGGEIPFAVARNVHLAIRRGAHRVQNCA</sequence>
<dbReference type="EMBL" id="CADIKI010000016">
    <property type="protein sequence ID" value="CAB3801390.1"/>
    <property type="molecule type" value="Genomic_DNA"/>
</dbReference>
<dbReference type="AlphaFoldDB" id="A0A6J5GN69"/>
<organism evidence="1 2">
    <name type="scientific">Paraburkholderia fynbosensis</name>
    <dbReference type="NCBI Taxonomy" id="1200993"/>
    <lineage>
        <taxon>Bacteria</taxon>
        <taxon>Pseudomonadati</taxon>
        <taxon>Pseudomonadota</taxon>
        <taxon>Betaproteobacteria</taxon>
        <taxon>Burkholderiales</taxon>
        <taxon>Burkholderiaceae</taxon>
        <taxon>Paraburkholderia</taxon>
    </lineage>
</organism>
<dbReference type="Proteomes" id="UP000494252">
    <property type="component" value="Unassembled WGS sequence"/>
</dbReference>
<accession>A0A6J5GN69</accession>